<gene>
    <name evidence="1" type="ORF">FHS26_000531</name>
</gene>
<dbReference type="Proteomes" id="UP000518315">
    <property type="component" value="Unassembled WGS sequence"/>
</dbReference>
<protein>
    <submittedName>
        <fullName evidence="1">Uncharacterized protein</fullName>
    </submittedName>
</protein>
<proteinExistence type="predicted"/>
<sequence length="52" mass="5726">MVDGRLPRINVAEQIVGQTPLAQQAEGAYPNFGRGAFYDLEARQRITLACYG</sequence>
<accession>A0A7W5FXG5</accession>
<dbReference type="AlphaFoldDB" id="A0A7W5FXG5"/>
<keyword evidence="2" id="KW-1185">Reference proteome</keyword>
<comment type="caution">
    <text evidence="1">The sequence shown here is derived from an EMBL/GenBank/DDBJ whole genome shotgun (WGS) entry which is preliminary data.</text>
</comment>
<organism evidence="1 2">
    <name type="scientific">Rhizobium pisi</name>
    <dbReference type="NCBI Taxonomy" id="574561"/>
    <lineage>
        <taxon>Bacteria</taxon>
        <taxon>Pseudomonadati</taxon>
        <taxon>Pseudomonadota</taxon>
        <taxon>Alphaproteobacteria</taxon>
        <taxon>Hyphomicrobiales</taxon>
        <taxon>Rhizobiaceae</taxon>
        <taxon>Rhizobium/Agrobacterium group</taxon>
        <taxon>Rhizobium</taxon>
    </lineage>
</organism>
<evidence type="ECO:0000313" key="2">
    <source>
        <dbReference type="Proteomes" id="UP000518315"/>
    </source>
</evidence>
<reference evidence="1 2" key="1">
    <citation type="submission" date="2020-08" db="EMBL/GenBank/DDBJ databases">
        <title>Genomic Encyclopedia of Type Strains, Phase III (KMG-III): the genomes of soil and plant-associated and newly described type strains.</title>
        <authorList>
            <person name="Whitman W."/>
        </authorList>
    </citation>
    <scope>NUCLEOTIDE SEQUENCE [LARGE SCALE GENOMIC DNA]</scope>
    <source>
        <strain evidence="1 2">CECT 4113</strain>
    </source>
</reference>
<dbReference type="EMBL" id="JACHXH010000002">
    <property type="protein sequence ID" value="MBB3132828.1"/>
    <property type="molecule type" value="Genomic_DNA"/>
</dbReference>
<evidence type="ECO:0000313" key="1">
    <source>
        <dbReference type="EMBL" id="MBB3132828.1"/>
    </source>
</evidence>
<name>A0A7W5FXG5_9HYPH</name>